<feature type="transmembrane region" description="Helical" evidence="1">
    <location>
        <begin position="94"/>
        <end position="113"/>
    </location>
</feature>
<keyword evidence="3" id="KW-1185">Reference proteome</keyword>
<sequence>MALVGMTGVGVTIAMMFAVALVAASLGGSLSNHLEKRKLLVVVVIVALVGSLVALFLLVDFGGYLAVGVVATWISIWGAYRSPRILQIIGDAELLPYVAFSIFYVSLAAHYLGMREANDVVMGKRGALLIAPSPELEGHNLAGRIGDVYVFFNPTDGGVSLVQASDIGRFTLGVHK</sequence>
<organism evidence="2 3">
    <name type="scientific">Stenotrophomonas humi</name>
    <dbReference type="NCBI Taxonomy" id="405444"/>
    <lineage>
        <taxon>Bacteria</taxon>
        <taxon>Pseudomonadati</taxon>
        <taxon>Pseudomonadota</taxon>
        <taxon>Gammaproteobacteria</taxon>
        <taxon>Lysobacterales</taxon>
        <taxon>Lysobacteraceae</taxon>
        <taxon>Stenotrophomonas</taxon>
    </lineage>
</organism>
<evidence type="ECO:0000313" key="3">
    <source>
        <dbReference type="Proteomes" id="UP000050864"/>
    </source>
</evidence>
<evidence type="ECO:0000256" key="1">
    <source>
        <dbReference type="SAM" id="Phobius"/>
    </source>
</evidence>
<accession>A0A0R0C7D4</accession>
<feature type="transmembrane region" description="Helical" evidence="1">
    <location>
        <begin position="64"/>
        <end position="82"/>
    </location>
</feature>
<evidence type="ECO:0000313" key="2">
    <source>
        <dbReference type="EMBL" id="KRG65561.1"/>
    </source>
</evidence>
<reference evidence="2 3" key="1">
    <citation type="submission" date="2015-05" db="EMBL/GenBank/DDBJ databases">
        <title>Genome sequencing and analysis of members of genus Stenotrophomonas.</title>
        <authorList>
            <person name="Patil P.P."/>
            <person name="Midha S."/>
            <person name="Patil P.B."/>
        </authorList>
    </citation>
    <scope>NUCLEOTIDE SEQUENCE [LARGE SCALE GENOMIC DNA]</scope>
    <source>
        <strain evidence="2 3">DSM 18929</strain>
    </source>
</reference>
<proteinExistence type="predicted"/>
<dbReference type="PATRIC" id="fig|405444.3.peg.3292"/>
<dbReference type="AlphaFoldDB" id="A0A0R0C7D4"/>
<feature type="transmembrane region" description="Helical" evidence="1">
    <location>
        <begin position="6"/>
        <end position="27"/>
    </location>
</feature>
<feature type="transmembrane region" description="Helical" evidence="1">
    <location>
        <begin position="39"/>
        <end position="58"/>
    </location>
</feature>
<keyword evidence="1" id="KW-0472">Membrane</keyword>
<comment type="caution">
    <text evidence="2">The sequence shown here is derived from an EMBL/GenBank/DDBJ whole genome shotgun (WGS) entry which is preliminary data.</text>
</comment>
<name>A0A0R0C7D4_9GAMM</name>
<dbReference type="Proteomes" id="UP000050864">
    <property type="component" value="Unassembled WGS sequence"/>
</dbReference>
<gene>
    <name evidence="2" type="ORF">ABB26_03145</name>
</gene>
<protein>
    <submittedName>
        <fullName evidence="2">Uncharacterized protein</fullName>
    </submittedName>
</protein>
<dbReference type="EMBL" id="LDJI01000006">
    <property type="protein sequence ID" value="KRG65561.1"/>
    <property type="molecule type" value="Genomic_DNA"/>
</dbReference>
<keyword evidence="1" id="KW-0812">Transmembrane</keyword>
<keyword evidence="1" id="KW-1133">Transmembrane helix</keyword>